<gene>
    <name evidence="2" type="ORF">SAMN05660991_04652</name>
</gene>
<proteinExistence type="predicted"/>
<feature type="transmembrane region" description="Helical" evidence="1">
    <location>
        <begin position="51"/>
        <end position="74"/>
    </location>
</feature>
<dbReference type="OrthoDB" id="3209791at2"/>
<evidence type="ECO:0000313" key="3">
    <source>
        <dbReference type="Proteomes" id="UP000198960"/>
    </source>
</evidence>
<sequence>MSRVLTAARLHLVNPLVMLGIPWLVAGISFAINLALFGLTDAGADMEGGGFTAGVASLYITVLIVFVQAVTQLLPFAMGLSLSRRTFYLGTALVAVVQSLCYGVVLAALVAVEGATGGWGVDLAFWGPGTMDVDAFALQVVVSGGPMLAATSVGIGIGVVMKRWGQRGLWALIVGTLVVLGGLAVLVTWLEAWGDLGTWFGDRAVATLAAGVPAILAAALAALSWAGIRRTVP</sequence>
<dbReference type="Proteomes" id="UP000198960">
    <property type="component" value="Unassembled WGS sequence"/>
</dbReference>
<feature type="transmembrane region" description="Helical" evidence="1">
    <location>
        <begin position="136"/>
        <end position="161"/>
    </location>
</feature>
<feature type="transmembrane region" description="Helical" evidence="1">
    <location>
        <begin position="86"/>
        <end position="112"/>
    </location>
</feature>
<evidence type="ECO:0000256" key="1">
    <source>
        <dbReference type="SAM" id="Phobius"/>
    </source>
</evidence>
<dbReference type="STRING" id="673521.SAMN05660991_04652"/>
<evidence type="ECO:0008006" key="4">
    <source>
        <dbReference type="Google" id="ProtNLM"/>
    </source>
</evidence>
<keyword evidence="1" id="KW-0472">Membrane</keyword>
<keyword evidence="3" id="KW-1185">Reference proteome</keyword>
<feature type="transmembrane region" description="Helical" evidence="1">
    <location>
        <begin position="204"/>
        <end position="228"/>
    </location>
</feature>
<evidence type="ECO:0000313" key="2">
    <source>
        <dbReference type="EMBL" id="SEP30040.1"/>
    </source>
</evidence>
<keyword evidence="1" id="KW-1133">Transmembrane helix</keyword>
<name>A0A1H8WQS6_9ACTN</name>
<feature type="transmembrane region" description="Helical" evidence="1">
    <location>
        <begin position="12"/>
        <end position="39"/>
    </location>
</feature>
<feature type="transmembrane region" description="Helical" evidence="1">
    <location>
        <begin position="168"/>
        <end position="192"/>
    </location>
</feature>
<dbReference type="EMBL" id="FOEE01000026">
    <property type="protein sequence ID" value="SEP30040.1"/>
    <property type="molecule type" value="Genomic_DNA"/>
</dbReference>
<dbReference type="AlphaFoldDB" id="A0A1H8WQS6"/>
<organism evidence="2 3">
    <name type="scientific">Trujillonella endophytica</name>
    <dbReference type="NCBI Taxonomy" id="673521"/>
    <lineage>
        <taxon>Bacteria</taxon>
        <taxon>Bacillati</taxon>
        <taxon>Actinomycetota</taxon>
        <taxon>Actinomycetes</taxon>
        <taxon>Geodermatophilales</taxon>
        <taxon>Geodermatophilaceae</taxon>
        <taxon>Trujillonella</taxon>
    </lineage>
</organism>
<dbReference type="RefSeq" id="WP_091949673.1">
    <property type="nucleotide sequence ID" value="NZ_FOEE01000026.1"/>
</dbReference>
<keyword evidence="1" id="KW-0812">Transmembrane</keyword>
<reference evidence="3" key="1">
    <citation type="submission" date="2016-10" db="EMBL/GenBank/DDBJ databases">
        <authorList>
            <person name="Varghese N."/>
            <person name="Submissions S."/>
        </authorList>
    </citation>
    <scope>NUCLEOTIDE SEQUENCE [LARGE SCALE GENOMIC DNA]</scope>
    <source>
        <strain evidence="3">DSM 45413</strain>
    </source>
</reference>
<accession>A0A1H8WQS6</accession>
<protein>
    <recommendedName>
        <fullName evidence="4">ABC-2 type transport system permease protein</fullName>
    </recommendedName>
</protein>